<dbReference type="OrthoDB" id="9773999at2"/>
<dbReference type="Gene3D" id="3.30.2350.10">
    <property type="entry name" value="Pseudouridine synthase"/>
    <property type="match status" value="1"/>
</dbReference>
<feature type="domain" description="Pseudouridine synthase RsuA/RluA-like" evidence="5">
    <location>
        <begin position="95"/>
        <end position="243"/>
    </location>
</feature>
<comment type="similarity">
    <text evidence="2">Belongs to the pseudouridine synthase RluA family.</text>
</comment>
<gene>
    <name evidence="6" type="ORF">DCM90_07205</name>
</gene>
<dbReference type="Proteomes" id="UP000245080">
    <property type="component" value="Unassembled WGS sequence"/>
</dbReference>
<dbReference type="PANTHER" id="PTHR21600:SF87">
    <property type="entry name" value="RNA PSEUDOURIDYLATE SYNTHASE DOMAIN-CONTAINING PROTEIN 1"/>
    <property type="match status" value="1"/>
</dbReference>
<name>A0A2V1MXR6_9LACO</name>
<evidence type="ECO:0000259" key="5">
    <source>
        <dbReference type="Pfam" id="PF00849"/>
    </source>
</evidence>
<proteinExistence type="inferred from homology"/>
<sequence length="295" mass="33295">MSPQWQVNRQLSPTQPTVSLRNLLQKQWQLPKRLVGDLRQHRRVTLNGTYQPVNTLVHPGDQLQMTFVPNDFGHPYADVRPDSAQTVAVLYETADLVVVNKTQGSKTHPNLPWETGTTQNHVAAYLGPNADGPYILSRLDQETTGVLLFAKSPVVVPILEREIANKRVQRTYLAWVHGTTPPEGTFTDPIGLDPTDKRKRQINGVNPQTAITHYRTLDRHHNRSLVALRLETGRTHQLRVHLAGNGYPIVGDPLYAHDKPTTRLRLHCRQLIIPLPFSTERVTVIAPVPRHFNAV</sequence>
<comment type="caution">
    <text evidence="6">The sequence shown here is derived from an EMBL/GenBank/DDBJ whole genome shotgun (WGS) entry which is preliminary data.</text>
</comment>
<dbReference type="InterPro" id="IPR050188">
    <property type="entry name" value="RluA_PseudoU_synthase"/>
</dbReference>
<dbReference type="RefSeq" id="WP_109250694.1">
    <property type="nucleotide sequence ID" value="NZ_QCXQ01000003.1"/>
</dbReference>
<evidence type="ECO:0000256" key="4">
    <source>
        <dbReference type="ARBA" id="ARBA00033164"/>
    </source>
</evidence>
<dbReference type="SUPFAM" id="SSF55120">
    <property type="entry name" value="Pseudouridine synthase"/>
    <property type="match status" value="1"/>
</dbReference>
<dbReference type="InterPro" id="IPR020103">
    <property type="entry name" value="PsdUridine_synth_cat_dom_sf"/>
</dbReference>
<dbReference type="GO" id="GO:0000455">
    <property type="term" value="P:enzyme-directed rRNA pseudouridine synthesis"/>
    <property type="evidence" value="ECO:0007669"/>
    <property type="project" value="TreeGrafter"/>
</dbReference>
<dbReference type="Pfam" id="PF00849">
    <property type="entry name" value="PseudoU_synth_2"/>
    <property type="match status" value="1"/>
</dbReference>
<organism evidence="6 7">
    <name type="scientific">Levilactobacillus bambusae</name>
    <dbReference type="NCBI Taxonomy" id="2024736"/>
    <lineage>
        <taxon>Bacteria</taxon>
        <taxon>Bacillati</taxon>
        <taxon>Bacillota</taxon>
        <taxon>Bacilli</taxon>
        <taxon>Lactobacillales</taxon>
        <taxon>Lactobacillaceae</taxon>
        <taxon>Levilactobacillus</taxon>
    </lineage>
</organism>
<dbReference type="GO" id="GO:0003723">
    <property type="term" value="F:RNA binding"/>
    <property type="evidence" value="ECO:0007669"/>
    <property type="project" value="InterPro"/>
</dbReference>
<evidence type="ECO:0000313" key="6">
    <source>
        <dbReference type="EMBL" id="PWF99840.1"/>
    </source>
</evidence>
<dbReference type="EMBL" id="QCXQ01000003">
    <property type="protein sequence ID" value="PWF99840.1"/>
    <property type="molecule type" value="Genomic_DNA"/>
</dbReference>
<evidence type="ECO:0000256" key="3">
    <source>
        <dbReference type="ARBA" id="ARBA00031870"/>
    </source>
</evidence>
<reference evidence="6 7" key="1">
    <citation type="journal article" date="2018" name="Int. J. Syst. Evol. Microbiol.">
        <title>Lactobacillus bambusae sp. nov., isolated from a traditional fermented Ma-bamboo shoots of Taiwan.</title>
        <authorList>
            <person name="Wang L.-T."/>
        </authorList>
    </citation>
    <scope>NUCLEOTIDE SEQUENCE [LARGE SCALE GENOMIC DNA]</scope>
    <source>
        <strain evidence="6 7">BS-W1</strain>
    </source>
</reference>
<dbReference type="PANTHER" id="PTHR21600">
    <property type="entry name" value="MITOCHONDRIAL RNA PSEUDOURIDINE SYNTHASE"/>
    <property type="match status" value="1"/>
</dbReference>
<dbReference type="CDD" id="cd02869">
    <property type="entry name" value="PseudoU_synth_RluA_like"/>
    <property type="match status" value="1"/>
</dbReference>
<dbReference type="AlphaFoldDB" id="A0A2V1MXR6"/>
<dbReference type="GO" id="GO:0140098">
    <property type="term" value="F:catalytic activity, acting on RNA"/>
    <property type="evidence" value="ECO:0007669"/>
    <property type="project" value="UniProtKB-ARBA"/>
</dbReference>
<comment type="catalytic activity">
    <reaction evidence="1">
        <text>a uridine in RNA = a pseudouridine in RNA</text>
        <dbReference type="Rhea" id="RHEA:48348"/>
        <dbReference type="Rhea" id="RHEA-COMP:12068"/>
        <dbReference type="Rhea" id="RHEA-COMP:12069"/>
        <dbReference type="ChEBI" id="CHEBI:65314"/>
        <dbReference type="ChEBI" id="CHEBI:65315"/>
    </reaction>
</comment>
<protein>
    <recommendedName>
        <fullName evidence="3">RNA pseudouridylate synthase</fullName>
    </recommendedName>
    <alternativeName>
        <fullName evidence="4">RNA-uridine isomerase</fullName>
    </alternativeName>
</protein>
<dbReference type="InterPro" id="IPR006145">
    <property type="entry name" value="PsdUridine_synth_RsuA/RluA"/>
</dbReference>
<dbReference type="GO" id="GO:0009982">
    <property type="term" value="F:pseudouridine synthase activity"/>
    <property type="evidence" value="ECO:0007669"/>
    <property type="project" value="InterPro"/>
</dbReference>
<keyword evidence="7" id="KW-1185">Reference proteome</keyword>
<evidence type="ECO:0000256" key="1">
    <source>
        <dbReference type="ARBA" id="ARBA00000073"/>
    </source>
</evidence>
<accession>A0A2V1MXR6</accession>
<evidence type="ECO:0000313" key="7">
    <source>
        <dbReference type="Proteomes" id="UP000245080"/>
    </source>
</evidence>
<evidence type="ECO:0000256" key="2">
    <source>
        <dbReference type="ARBA" id="ARBA00010876"/>
    </source>
</evidence>